<proteinExistence type="predicted"/>
<reference evidence="2 3" key="1">
    <citation type="submission" date="2024-04" db="EMBL/GenBank/DDBJ databases">
        <authorList>
            <person name="Waldvogel A.-M."/>
            <person name="Schoenle A."/>
        </authorList>
    </citation>
    <scope>NUCLEOTIDE SEQUENCE [LARGE SCALE GENOMIC DNA]</scope>
</reference>
<gene>
    <name evidence="2" type="ORF">KC01_LOCUS26826</name>
</gene>
<dbReference type="EMBL" id="OZ035844">
    <property type="protein sequence ID" value="CAL1598447.1"/>
    <property type="molecule type" value="Genomic_DNA"/>
</dbReference>
<evidence type="ECO:0000256" key="1">
    <source>
        <dbReference type="SAM" id="MobiDB-lite"/>
    </source>
</evidence>
<name>A0AAV2LE21_KNICA</name>
<evidence type="ECO:0000313" key="2">
    <source>
        <dbReference type="EMBL" id="CAL1598447.1"/>
    </source>
</evidence>
<accession>A0AAV2LE21</accession>
<evidence type="ECO:0000313" key="3">
    <source>
        <dbReference type="Proteomes" id="UP001497482"/>
    </source>
</evidence>
<keyword evidence="3" id="KW-1185">Reference proteome</keyword>
<dbReference type="AlphaFoldDB" id="A0AAV2LE21"/>
<organism evidence="2 3">
    <name type="scientific">Knipowitschia caucasica</name>
    <name type="common">Caucasian dwarf goby</name>
    <name type="synonym">Pomatoschistus caucasicus</name>
    <dbReference type="NCBI Taxonomy" id="637954"/>
    <lineage>
        <taxon>Eukaryota</taxon>
        <taxon>Metazoa</taxon>
        <taxon>Chordata</taxon>
        <taxon>Craniata</taxon>
        <taxon>Vertebrata</taxon>
        <taxon>Euteleostomi</taxon>
        <taxon>Actinopterygii</taxon>
        <taxon>Neopterygii</taxon>
        <taxon>Teleostei</taxon>
        <taxon>Neoteleostei</taxon>
        <taxon>Acanthomorphata</taxon>
        <taxon>Gobiaria</taxon>
        <taxon>Gobiiformes</taxon>
        <taxon>Gobioidei</taxon>
        <taxon>Gobiidae</taxon>
        <taxon>Gobiinae</taxon>
        <taxon>Knipowitschia</taxon>
    </lineage>
</organism>
<feature type="region of interest" description="Disordered" evidence="1">
    <location>
        <begin position="45"/>
        <end position="66"/>
    </location>
</feature>
<sequence length="66" mass="7540">MAEKLHFSHLCSQLHRLLSLHLKTPILGLPYPAVPQEPLGQSHRSFSLVDQSGRPQKTQWRLSRVS</sequence>
<dbReference type="Proteomes" id="UP001497482">
    <property type="component" value="Chromosome 22"/>
</dbReference>
<protein>
    <submittedName>
        <fullName evidence="2">Uncharacterized protein</fullName>
    </submittedName>
</protein>